<keyword evidence="2" id="KW-0378">Hydrolase</keyword>
<feature type="domain" description="Carboxylesterase type B" evidence="3">
    <location>
        <begin position="9"/>
        <end position="516"/>
    </location>
</feature>
<dbReference type="InterPro" id="IPR050309">
    <property type="entry name" value="Type-B_Carboxylest/Lipase"/>
</dbReference>
<dbReference type="AlphaFoldDB" id="A0A6J7BWX2"/>
<evidence type="ECO:0000256" key="1">
    <source>
        <dbReference type="ARBA" id="ARBA00005964"/>
    </source>
</evidence>
<dbReference type="InterPro" id="IPR002018">
    <property type="entry name" value="CarbesteraseB"/>
</dbReference>
<evidence type="ECO:0000256" key="2">
    <source>
        <dbReference type="ARBA" id="ARBA00022801"/>
    </source>
</evidence>
<dbReference type="Pfam" id="PF00135">
    <property type="entry name" value="COesterase"/>
    <property type="match status" value="1"/>
</dbReference>
<sequence length="534" mass="56369">MGDTSYDIVADTTAGRVGGVNSAGVHVFRGVPYGAPTGGERRFKAPTPPDAWDGVRDATNYGPTAPQIGHAEMGGSTPTDPAAIERMKAFGDFLHGLSGDEPEQSEDCLVLNVWTPSLVPDTSRAVLVWIHGGGFETGSGSWTMYEGTPLAQRGDAVVVTINHRLGVLGFMHLDDIAGPDYAGSGNAGMLDIVLALHWVRDNIANFGGDPSKVLVFGGSGGASKTSTLLAMPCAKGLFQRGALLSGPYVKARSAATATAITEQFLNIAGVGKNEIGRLHDMPVAALLAAAKELAMPIDAGLASSASPEAFMPLQPVLDGAVITHHPLDPMCAPHGTGVAMMVGSTKDDMKMMMLGMPWFGVLDDAGLQQMVQGMFGDLTEEALAAYRQSYPDFTPTQIAAQLVTDRVMWHGSIDWCERKGAAGGAPTYAYRFDYETTALGGILGATHGGDIPFALANWMLHPMAGDRPENAAVSKTVSEAFVRFAHTGNPNHPGLPEWRPYTTDDRCTMVLNVESATVSDPMARLRALWSARSV</sequence>
<dbReference type="EMBL" id="CAFBIY010000052">
    <property type="protein sequence ID" value="CAB4850337.1"/>
    <property type="molecule type" value="Genomic_DNA"/>
</dbReference>
<name>A0A6J7BWX2_9ZZZZ</name>
<reference evidence="4" key="1">
    <citation type="submission" date="2020-05" db="EMBL/GenBank/DDBJ databases">
        <authorList>
            <person name="Chiriac C."/>
            <person name="Salcher M."/>
            <person name="Ghai R."/>
            <person name="Kavagutti S V."/>
        </authorList>
    </citation>
    <scope>NUCLEOTIDE SEQUENCE</scope>
</reference>
<dbReference type="InterPro" id="IPR029058">
    <property type="entry name" value="AB_hydrolase_fold"/>
</dbReference>
<accession>A0A6J7BWX2</accession>
<organism evidence="4">
    <name type="scientific">freshwater metagenome</name>
    <dbReference type="NCBI Taxonomy" id="449393"/>
    <lineage>
        <taxon>unclassified sequences</taxon>
        <taxon>metagenomes</taxon>
        <taxon>ecological metagenomes</taxon>
    </lineage>
</organism>
<proteinExistence type="inferred from homology"/>
<comment type="similarity">
    <text evidence="1">Belongs to the type-B carboxylesterase/lipase family.</text>
</comment>
<gene>
    <name evidence="4" type="ORF">UFOPK3267_01156</name>
</gene>
<protein>
    <submittedName>
        <fullName evidence="4">Unannotated protein</fullName>
    </submittedName>
</protein>
<evidence type="ECO:0000259" key="3">
    <source>
        <dbReference type="Pfam" id="PF00135"/>
    </source>
</evidence>
<dbReference type="PROSITE" id="PS00122">
    <property type="entry name" value="CARBOXYLESTERASE_B_1"/>
    <property type="match status" value="1"/>
</dbReference>
<dbReference type="Gene3D" id="3.40.50.1820">
    <property type="entry name" value="alpha/beta hydrolase"/>
    <property type="match status" value="1"/>
</dbReference>
<dbReference type="InterPro" id="IPR019826">
    <property type="entry name" value="Carboxylesterase_B_AS"/>
</dbReference>
<evidence type="ECO:0000313" key="4">
    <source>
        <dbReference type="EMBL" id="CAB4850337.1"/>
    </source>
</evidence>
<dbReference type="PANTHER" id="PTHR11559">
    <property type="entry name" value="CARBOXYLESTERASE"/>
    <property type="match status" value="1"/>
</dbReference>
<dbReference type="SUPFAM" id="SSF53474">
    <property type="entry name" value="alpha/beta-Hydrolases"/>
    <property type="match status" value="1"/>
</dbReference>
<dbReference type="GO" id="GO:0016787">
    <property type="term" value="F:hydrolase activity"/>
    <property type="evidence" value="ECO:0007669"/>
    <property type="project" value="UniProtKB-KW"/>
</dbReference>